<sequence>MRGAGVFLAFGRPLWPERRAEIVVPFTVDATTTGSERGACFEPCLPLRFDLKRAPPRPSSKS</sequence>
<proteinExistence type="predicted"/>
<organism evidence="1 2">
    <name type="scientific">Mesorhizobium dulcispinae</name>
    <dbReference type="NCBI Taxonomy" id="3072316"/>
    <lineage>
        <taxon>Bacteria</taxon>
        <taxon>Pseudomonadati</taxon>
        <taxon>Pseudomonadota</taxon>
        <taxon>Alphaproteobacteria</taxon>
        <taxon>Hyphomicrobiales</taxon>
        <taxon>Phyllobacteriaceae</taxon>
        <taxon>Mesorhizobium</taxon>
    </lineage>
</organism>
<gene>
    <name evidence="1" type="ORF">RFM27_07395</name>
</gene>
<name>A0ABU4XBD1_9HYPH</name>
<protein>
    <submittedName>
        <fullName evidence="1">Polymerase</fullName>
    </submittedName>
</protein>
<reference evidence="1 2" key="1">
    <citation type="submission" date="2023-08" db="EMBL/GenBank/DDBJ databases">
        <title>Implementing the SeqCode for naming new Mesorhizobium species isolated from Vachellia karroo root nodules.</title>
        <authorList>
            <person name="Van Lill M."/>
        </authorList>
    </citation>
    <scope>NUCLEOTIDE SEQUENCE [LARGE SCALE GENOMIC DNA]</scope>
    <source>
        <strain evidence="1 2">VK23A</strain>
    </source>
</reference>
<evidence type="ECO:0000313" key="2">
    <source>
        <dbReference type="Proteomes" id="UP001271780"/>
    </source>
</evidence>
<keyword evidence="2" id="KW-1185">Reference proteome</keyword>
<evidence type="ECO:0000313" key="1">
    <source>
        <dbReference type="EMBL" id="MDX8471889.1"/>
    </source>
</evidence>
<comment type="caution">
    <text evidence="1">The sequence shown here is derived from an EMBL/GenBank/DDBJ whole genome shotgun (WGS) entry which is preliminary data.</text>
</comment>
<dbReference type="RefSeq" id="WP_320263978.1">
    <property type="nucleotide sequence ID" value="NZ_JAVIIX010000004.1"/>
</dbReference>
<accession>A0ABU4XBD1</accession>
<dbReference type="EMBL" id="JAVIIZ010000003">
    <property type="protein sequence ID" value="MDX8471889.1"/>
    <property type="molecule type" value="Genomic_DNA"/>
</dbReference>
<dbReference type="Proteomes" id="UP001271780">
    <property type="component" value="Unassembled WGS sequence"/>
</dbReference>